<dbReference type="GO" id="GO:0016020">
    <property type="term" value="C:membrane"/>
    <property type="evidence" value="ECO:0007669"/>
    <property type="project" value="TreeGrafter"/>
</dbReference>
<dbReference type="PANTHER" id="PTHR12894">
    <property type="entry name" value="CNH DOMAIN CONTAINING"/>
    <property type="match status" value="1"/>
</dbReference>
<evidence type="ECO:0000256" key="2">
    <source>
        <dbReference type="ARBA" id="ARBA00022448"/>
    </source>
</evidence>
<dbReference type="AlphaFoldDB" id="A0A2T0FGX4"/>
<proteinExistence type="predicted"/>
<dbReference type="RefSeq" id="XP_024664186.1">
    <property type="nucleotide sequence ID" value="XM_024808418.1"/>
</dbReference>
<evidence type="ECO:0000256" key="1">
    <source>
        <dbReference type="ARBA" id="ARBA00004496"/>
    </source>
</evidence>
<evidence type="ECO:0000313" key="6">
    <source>
        <dbReference type="EMBL" id="PRT54241.1"/>
    </source>
</evidence>
<dbReference type="PANTHER" id="PTHR12894:SF27">
    <property type="entry name" value="TRANSFORMING GROWTH FACTOR-BETA RECEPTOR-ASSOCIATED PROTEIN 1"/>
    <property type="match status" value="1"/>
</dbReference>
<dbReference type="GO" id="GO:0005737">
    <property type="term" value="C:cytoplasm"/>
    <property type="evidence" value="ECO:0007669"/>
    <property type="project" value="UniProtKB-SubCell"/>
</dbReference>
<dbReference type="GO" id="GO:0015031">
    <property type="term" value="P:protein transport"/>
    <property type="evidence" value="ECO:0007669"/>
    <property type="project" value="UniProtKB-KW"/>
</dbReference>
<keyword evidence="3" id="KW-0963">Cytoplasm</keyword>
<comment type="caution">
    <text evidence="6">The sequence shown here is derived from an EMBL/GenBank/DDBJ whole genome shotgun (WGS) entry which is preliminary data.</text>
</comment>
<organism evidence="6 7">
    <name type="scientific">Wickerhamiella sorbophila</name>
    <dbReference type="NCBI Taxonomy" id="45607"/>
    <lineage>
        <taxon>Eukaryota</taxon>
        <taxon>Fungi</taxon>
        <taxon>Dikarya</taxon>
        <taxon>Ascomycota</taxon>
        <taxon>Saccharomycotina</taxon>
        <taxon>Dipodascomycetes</taxon>
        <taxon>Dipodascales</taxon>
        <taxon>Trichomonascaceae</taxon>
        <taxon>Wickerhamiella</taxon>
    </lineage>
</organism>
<keyword evidence="2" id="KW-0813">Transport</keyword>
<dbReference type="InterPro" id="IPR032914">
    <property type="entry name" value="Vam6/VPS39/TRAP1"/>
</dbReference>
<dbReference type="GeneID" id="36515609"/>
<dbReference type="Proteomes" id="UP000238350">
    <property type="component" value="Unassembled WGS sequence"/>
</dbReference>
<dbReference type="PROSITE" id="PS50219">
    <property type="entry name" value="CNH"/>
    <property type="match status" value="1"/>
</dbReference>
<sequence>MVTSSSQLPADEPDVHLELMQRVPAFQESPVQGKVTCATYGRDFLILGTEDGVITALSRGDNEWTEIATNHTKKDLGIEKIIALDEMNCALALTSGRTVAGYSLDKLETWPKLSMRDVSQFVLEENADPQKPRQQIAIFTSTAIRFLDLTQDSVKVARSIEYPDIIKGCWIDTKLLLATKDTYELLDLSKDSKIPLFPVAPGLEPILGIAGPTEFLVVQGTAMEDVAMGLIVTDGGEVARQGDVIMWDTYPSQAVVINCTYLLSVVKSQLLIHSLKTKIELLEHDFGDRPVVRVFDFPGPLIPNEQLTTKLGRPCSTRAMALIVYEDGMDWWLPPSDFSRVETGILEGEIEEISPNMIDIGNEQGVWELEYLSLLLALQLLVSKEYTKAVGAWLDGIKLDSGIVLFLFGDGTAPSTFPGLKGILDQLEGLRSDQAALRFYRTFLRAQIKRHSDVAKFEIHYAKLLQGSSYIQFIAKDATASFDQLIEQLRTTEQFDVLEKVYTQRQMSSELVDLWTEALKGSIPLDKEASAKKLSEVLQNSEDEDLVWRKALEVTSLDVNTGLNILKTTKVRFDEQRVLDALKQQGELAWRSYLKYLVYEVKNPSFAADLTTIIAADLVEGSKTPQVSKFIKKLYKEYTELPHPKRSFYEYIVKQKERQQQHKVIYEFLQLELDFWHLLCRPEADLASLTALLDENARHLIIERSALYSYLGLHTQCIELLDEIKDYQSLFYYCEYGRPAPPPSVTLDKQRPRMQLDLTKEVFRQLTHGSRNVHVVSELLRLKASDISVDLALEYLPSEWAASEFSEYFSYHLKHISSEKRQSMLLRGVAKYENSMISSEVVRQTKVNE</sequence>
<dbReference type="GO" id="GO:0034058">
    <property type="term" value="P:endosomal vesicle fusion"/>
    <property type="evidence" value="ECO:0007669"/>
    <property type="project" value="TreeGrafter"/>
</dbReference>
<dbReference type="STRING" id="45607.A0A2T0FGX4"/>
<evidence type="ECO:0000259" key="5">
    <source>
        <dbReference type="PROSITE" id="PS50219"/>
    </source>
</evidence>
<evidence type="ECO:0000313" key="7">
    <source>
        <dbReference type="Proteomes" id="UP000238350"/>
    </source>
</evidence>
<dbReference type="EMBL" id="NDIQ01000021">
    <property type="protein sequence ID" value="PRT54241.1"/>
    <property type="molecule type" value="Genomic_DNA"/>
</dbReference>
<keyword evidence="7" id="KW-1185">Reference proteome</keyword>
<feature type="domain" description="CNH" evidence="5">
    <location>
        <begin position="32"/>
        <end position="301"/>
    </location>
</feature>
<gene>
    <name evidence="6" type="ORF">B9G98_01861</name>
</gene>
<name>A0A2T0FGX4_9ASCO</name>
<reference evidence="6 7" key="1">
    <citation type="submission" date="2017-04" db="EMBL/GenBank/DDBJ databases">
        <title>Genome sequencing of [Candida] sorbophila.</title>
        <authorList>
            <person name="Ahn J.O."/>
        </authorList>
    </citation>
    <scope>NUCLEOTIDE SEQUENCE [LARGE SCALE GENOMIC DNA]</scope>
    <source>
        <strain evidence="6 7">DS02</strain>
    </source>
</reference>
<evidence type="ECO:0000256" key="4">
    <source>
        <dbReference type="ARBA" id="ARBA00022927"/>
    </source>
</evidence>
<dbReference type="InterPro" id="IPR001180">
    <property type="entry name" value="CNH_dom"/>
</dbReference>
<keyword evidence="4" id="KW-0653">Protein transport</keyword>
<dbReference type="GO" id="GO:0006914">
    <property type="term" value="P:autophagy"/>
    <property type="evidence" value="ECO:0007669"/>
    <property type="project" value="TreeGrafter"/>
</dbReference>
<comment type="subcellular location">
    <subcellularLocation>
        <location evidence="1">Cytoplasm</location>
    </subcellularLocation>
</comment>
<evidence type="ECO:0000256" key="3">
    <source>
        <dbReference type="ARBA" id="ARBA00022490"/>
    </source>
</evidence>
<dbReference type="OrthoDB" id="5325112at2759"/>
<protein>
    <submittedName>
        <fullName evidence="6">Vacuolar protein sorting-associated protein 3</fullName>
    </submittedName>
</protein>
<accession>A0A2T0FGX4</accession>